<dbReference type="Proteomes" id="UP000837857">
    <property type="component" value="Chromosome 2"/>
</dbReference>
<name>A0ABN8IBU9_9NEOP</name>
<gene>
    <name evidence="1" type="ORF">IPOD504_LOCUS7188</name>
</gene>
<organism evidence="1 2">
    <name type="scientific">Iphiclides podalirius</name>
    <name type="common">scarce swallowtail</name>
    <dbReference type="NCBI Taxonomy" id="110791"/>
    <lineage>
        <taxon>Eukaryota</taxon>
        <taxon>Metazoa</taxon>
        <taxon>Ecdysozoa</taxon>
        <taxon>Arthropoda</taxon>
        <taxon>Hexapoda</taxon>
        <taxon>Insecta</taxon>
        <taxon>Pterygota</taxon>
        <taxon>Neoptera</taxon>
        <taxon>Endopterygota</taxon>
        <taxon>Lepidoptera</taxon>
        <taxon>Glossata</taxon>
        <taxon>Ditrysia</taxon>
        <taxon>Papilionoidea</taxon>
        <taxon>Papilionidae</taxon>
        <taxon>Papilioninae</taxon>
        <taxon>Iphiclides</taxon>
    </lineage>
</organism>
<sequence length="129" mass="14511">MHAAVWEGTEGSGFATFRSRLDYRRRLAPSARLKRRVTDAEGPSDASTPSRLISVDRTCGIRDPRNGIPIRRAPDRRPIEAVAIRELKRHASSRAVVIRSSFEKRNAGEWNDSLIARNVTSALSKNVMW</sequence>
<evidence type="ECO:0000313" key="1">
    <source>
        <dbReference type="EMBL" id="CAH2050031.1"/>
    </source>
</evidence>
<protein>
    <submittedName>
        <fullName evidence="1">Uncharacterized protein</fullName>
    </submittedName>
</protein>
<proteinExistence type="predicted"/>
<dbReference type="EMBL" id="OW152814">
    <property type="protein sequence ID" value="CAH2050031.1"/>
    <property type="molecule type" value="Genomic_DNA"/>
</dbReference>
<feature type="non-terminal residue" evidence="1">
    <location>
        <position position="129"/>
    </location>
</feature>
<accession>A0ABN8IBU9</accession>
<evidence type="ECO:0000313" key="2">
    <source>
        <dbReference type="Proteomes" id="UP000837857"/>
    </source>
</evidence>
<keyword evidence="2" id="KW-1185">Reference proteome</keyword>
<reference evidence="1" key="1">
    <citation type="submission" date="2022-03" db="EMBL/GenBank/DDBJ databases">
        <authorList>
            <person name="Martin H S."/>
        </authorList>
    </citation>
    <scope>NUCLEOTIDE SEQUENCE</scope>
</reference>